<dbReference type="RefSeq" id="WP_369237488.1">
    <property type="nucleotide sequence ID" value="NZ_CP163435.1"/>
</dbReference>
<keyword evidence="2" id="KW-0378">Hydrolase</keyword>
<dbReference type="InterPro" id="IPR029058">
    <property type="entry name" value="AB_hydrolase_fold"/>
</dbReference>
<dbReference type="GO" id="GO:0008610">
    <property type="term" value="P:lipid biosynthetic process"/>
    <property type="evidence" value="ECO:0007669"/>
    <property type="project" value="TreeGrafter"/>
</dbReference>
<dbReference type="InterPro" id="IPR020802">
    <property type="entry name" value="TesA-like"/>
</dbReference>
<evidence type="ECO:0000256" key="1">
    <source>
        <dbReference type="ARBA" id="ARBA00007169"/>
    </source>
</evidence>
<reference evidence="4" key="1">
    <citation type="submission" date="2024-07" db="EMBL/GenBank/DDBJ databases">
        <authorList>
            <person name="Yu S.T."/>
        </authorList>
    </citation>
    <scope>NUCLEOTIDE SEQUENCE</scope>
    <source>
        <strain evidence="4">R21</strain>
    </source>
</reference>
<feature type="domain" description="Thioesterase TesA-like" evidence="3">
    <location>
        <begin position="20"/>
        <end position="242"/>
    </location>
</feature>
<dbReference type="Pfam" id="PF00975">
    <property type="entry name" value="Thioesterase"/>
    <property type="match status" value="1"/>
</dbReference>
<dbReference type="EMBL" id="CP163435">
    <property type="protein sequence ID" value="XDQ28955.1"/>
    <property type="molecule type" value="Genomic_DNA"/>
</dbReference>
<dbReference type="InterPro" id="IPR001031">
    <property type="entry name" value="Thioesterase"/>
</dbReference>
<dbReference type="PANTHER" id="PTHR11487:SF0">
    <property type="entry name" value="S-ACYL FATTY ACID SYNTHASE THIOESTERASE, MEDIUM CHAIN"/>
    <property type="match status" value="1"/>
</dbReference>
<dbReference type="PANTHER" id="PTHR11487">
    <property type="entry name" value="THIOESTERASE"/>
    <property type="match status" value="1"/>
</dbReference>
<organism evidence="4">
    <name type="scientific">Streptomyces sp. R21</name>
    <dbReference type="NCBI Taxonomy" id="3238627"/>
    <lineage>
        <taxon>Bacteria</taxon>
        <taxon>Bacillati</taxon>
        <taxon>Actinomycetota</taxon>
        <taxon>Actinomycetes</taxon>
        <taxon>Kitasatosporales</taxon>
        <taxon>Streptomycetaceae</taxon>
        <taxon>Streptomyces</taxon>
    </lineage>
</organism>
<evidence type="ECO:0000256" key="2">
    <source>
        <dbReference type="ARBA" id="ARBA00022801"/>
    </source>
</evidence>
<accession>A0AB39PH17</accession>
<evidence type="ECO:0000313" key="4">
    <source>
        <dbReference type="EMBL" id="XDQ28955.1"/>
    </source>
</evidence>
<evidence type="ECO:0000259" key="3">
    <source>
        <dbReference type="SMART" id="SM00824"/>
    </source>
</evidence>
<protein>
    <submittedName>
        <fullName evidence="4">Thioesterase II family protein</fullName>
    </submittedName>
</protein>
<gene>
    <name evidence="4" type="ORF">AB5J56_31610</name>
</gene>
<dbReference type="SMART" id="SM00824">
    <property type="entry name" value="PKS_TE"/>
    <property type="match status" value="1"/>
</dbReference>
<proteinExistence type="inferred from homology"/>
<sequence length="253" mass="27743">MENRWITGRLTVGAPRVRLICLPQAGGGAGAFSAWRAHIPEGVELAPVELPGRGTREADPMPARFDDLVDALYEGIVPELDVPYVLFGHSFGGVLAYELTLRIEERGAPAPLATLVSASRAPQTPSTGTISDASDSELLAWLVNTGGLPHELLKYQSYVAYLLRTIRTDIALAERYLVPDPRPVRTPLHTLCGEEDRVVTAEQVRHWKECAGGEHSFTVMPGGHSCHQTHAAQLMEFIREILLPGRVPEEERQ</sequence>
<dbReference type="GO" id="GO:0016787">
    <property type="term" value="F:hydrolase activity"/>
    <property type="evidence" value="ECO:0007669"/>
    <property type="project" value="UniProtKB-KW"/>
</dbReference>
<dbReference type="SUPFAM" id="SSF53474">
    <property type="entry name" value="alpha/beta-Hydrolases"/>
    <property type="match status" value="1"/>
</dbReference>
<dbReference type="Gene3D" id="3.40.50.1820">
    <property type="entry name" value="alpha/beta hydrolase"/>
    <property type="match status" value="1"/>
</dbReference>
<name>A0AB39PH17_9ACTN</name>
<comment type="similarity">
    <text evidence="1">Belongs to the thioesterase family.</text>
</comment>
<dbReference type="AlphaFoldDB" id="A0AB39PH17"/>
<dbReference type="InterPro" id="IPR012223">
    <property type="entry name" value="TEII"/>
</dbReference>